<reference evidence="8" key="1">
    <citation type="journal article" date="2019" name="G3 (Bethesda)">
        <title>Genome Assemblies of Two Rare Opportunistic Yeast Pathogens: Diutina rugosa (syn. Candida rugosa) and Trichomonascus ciferrii (syn. Candida ciferrii).</title>
        <authorList>
            <person name="Mixao V."/>
            <person name="Saus E."/>
            <person name="Hansen A.P."/>
            <person name="Lass-Florl C."/>
            <person name="Gabaldon T."/>
        </authorList>
    </citation>
    <scope>NUCLEOTIDE SEQUENCE</scope>
    <source>
        <strain evidence="8">CBS 4856</strain>
    </source>
</reference>
<evidence type="ECO:0000256" key="6">
    <source>
        <dbReference type="SAM" id="Phobius"/>
    </source>
</evidence>
<keyword evidence="9" id="KW-1185">Reference proteome</keyword>
<dbReference type="InterPro" id="IPR050618">
    <property type="entry name" value="Ubq-SigPath_Reg"/>
</dbReference>
<feature type="region of interest" description="Disordered" evidence="5">
    <location>
        <begin position="321"/>
        <end position="409"/>
    </location>
</feature>
<dbReference type="EMBL" id="SWFS01000533">
    <property type="protein sequence ID" value="KAA8898932.1"/>
    <property type="molecule type" value="Genomic_DNA"/>
</dbReference>
<dbReference type="PROSITE" id="PS50188">
    <property type="entry name" value="B302_SPRY"/>
    <property type="match status" value="1"/>
</dbReference>
<keyword evidence="4 6" id="KW-0472">Membrane</keyword>
<protein>
    <recommendedName>
        <fullName evidence="7">B30.2/SPRY domain-containing protein</fullName>
    </recommendedName>
</protein>
<dbReference type="InterPro" id="IPR013320">
    <property type="entry name" value="ConA-like_dom_sf"/>
</dbReference>
<dbReference type="Proteomes" id="UP000761534">
    <property type="component" value="Unassembled WGS sequence"/>
</dbReference>
<feature type="transmembrane region" description="Helical" evidence="6">
    <location>
        <begin position="25"/>
        <end position="49"/>
    </location>
</feature>
<evidence type="ECO:0000259" key="7">
    <source>
        <dbReference type="PROSITE" id="PS50188"/>
    </source>
</evidence>
<evidence type="ECO:0000313" key="9">
    <source>
        <dbReference type="Proteomes" id="UP000761534"/>
    </source>
</evidence>
<keyword evidence="3 6" id="KW-1133">Transmembrane helix</keyword>
<proteinExistence type="predicted"/>
<dbReference type="InterPro" id="IPR003877">
    <property type="entry name" value="SPRY_dom"/>
</dbReference>
<dbReference type="GO" id="GO:0016020">
    <property type="term" value="C:membrane"/>
    <property type="evidence" value="ECO:0007669"/>
    <property type="project" value="UniProtKB-SubCell"/>
</dbReference>
<feature type="domain" description="B30.2/SPRY" evidence="7">
    <location>
        <begin position="89"/>
        <end position="284"/>
    </location>
</feature>
<feature type="compositionally biased region" description="Polar residues" evidence="5">
    <location>
        <begin position="355"/>
        <end position="365"/>
    </location>
</feature>
<dbReference type="OrthoDB" id="258495at2759"/>
<comment type="subcellular location">
    <subcellularLocation>
        <location evidence="1">Membrane</location>
        <topology evidence="1">Single-pass membrane protein</topology>
    </subcellularLocation>
</comment>
<evidence type="ECO:0000256" key="1">
    <source>
        <dbReference type="ARBA" id="ARBA00004167"/>
    </source>
</evidence>
<dbReference type="VEuPathDB" id="FungiDB:TRICI_006426"/>
<dbReference type="PANTHER" id="PTHR12864">
    <property type="entry name" value="RAN BINDING PROTEIN 9-RELATED"/>
    <property type="match status" value="1"/>
</dbReference>
<dbReference type="SMART" id="SM00449">
    <property type="entry name" value="SPRY"/>
    <property type="match status" value="1"/>
</dbReference>
<gene>
    <name evidence="8" type="ORF">TRICI_006426</name>
</gene>
<comment type="caution">
    <text evidence="8">The sequence shown here is derived from an EMBL/GenBank/DDBJ whole genome shotgun (WGS) entry which is preliminary data.</text>
</comment>
<accession>A0A642UNX4</accession>
<dbReference type="InterPro" id="IPR035780">
    <property type="entry name" value="SPRY_Ssh4-like"/>
</dbReference>
<keyword evidence="2 6" id="KW-0812">Transmembrane</keyword>
<evidence type="ECO:0000256" key="5">
    <source>
        <dbReference type="SAM" id="MobiDB-lite"/>
    </source>
</evidence>
<dbReference type="InterPro" id="IPR043136">
    <property type="entry name" value="B30.2/SPRY_sf"/>
</dbReference>
<organism evidence="8 9">
    <name type="scientific">Trichomonascus ciferrii</name>
    <dbReference type="NCBI Taxonomy" id="44093"/>
    <lineage>
        <taxon>Eukaryota</taxon>
        <taxon>Fungi</taxon>
        <taxon>Dikarya</taxon>
        <taxon>Ascomycota</taxon>
        <taxon>Saccharomycotina</taxon>
        <taxon>Dipodascomycetes</taxon>
        <taxon>Dipodascales</taxon>
        <taxon>Trichomonascaceae</taxon>
        <taxon>Trichomonascus</taxon>
        <taxon>Trichomonascus ciferrii complex</taxon>
    </lineage>
</organism>
<name>A0A642UNX4_9ASCO</name>
<evidence type="ECO:0000313" key="8">
    <source>
        <dbReference type="EMBL" id="KAA8898932.1"/>
    </source>
</evidence>
<dbReference type="InterPro" id="IPR001870">
    <property type="entry name" value="B30.2/SPRY"/>
</dbReference>
<sequence length="409" mass="45421">MSRTYIFQQGPEIPEDELRSLNVPLLVGLLSAVGALLLALLCAAIWFAVVGSGRIRLGSDPAGVFDDEQRLLEEEEEALEHMDEQSRRMYYQAKAYIEANPPNSASSDISLSQFMTIQEKGVSAWEFDVDFPNANCFVEGRTEIEFFDSVCCTQTNLPLPKQNDVYYWEAKIYDKPLHTTIAIGLTTKPYPTFRLPGYHRFSVAYDSTGLRRINQPFSAPHYGPPLQQGDVVGVGYRTRTGTVFFTRNGKKLDDALHGMRLNLFPTIGATGPATVMVNFGQSGFVFIEANVKKWGLAPVHGSLAPPPPYGAENDFVLLETGHEQTASPPPPPSPPPHHEEDPSTSRSESVDDGTQPANSINLTRLNSNRRPSPPPSYTSHDSDEDEENEDSTTTNEDDHHRQEDDEHPM</sequence>
<dbReference type="Pfam" id="PF00622">
    <property type="entry name" value="SPRY"/>
    <property type="match status" value="1"/>
</dbReference>
<evidence type="ECO:0000256" key="4">
    <source>
        <dbReference type="ARBA" id="ARBA00023136"/>
    </source>
</evidence>
<dbReference type="CDD" id="cd12910">
    <property type="entry name" value="SPRY_SSH4_like"/>
    <property type="match status" value="1"/>
</dbReference>
<dbReference type="AlphaFoldDB" id="A0A642UNX4"/>
<feature type="compositionally biased region" description="Basic and acidic residues" evidence="5">
    <location>
        <begin position="396"/>
        <end position="409"/>
    </location>
</feature>
<evidence type="ECO:0000256" key="2">
    <source>
        <dbReference type="ARBA" id="ARBA00022692"/>
    </source>
</evidence>
<evidence type="ECO:0000256" key="3">
    <source>
        <dbReference type="ARBA" id="ARBA00022989"/>
    </source>
</evidence>
<dbReference type="Gene3D" id="2.60.120.920">
    <property type="match status" value="1"/>
</dbReference>
<dbReference type="SUPFAM" id="SSF49899">
    <property type="entry name" value="Concanavalin A-like lectins/glucanases"/>
    <property type="match status" value="1"/>
</dbReference>